<dbReference type="InterPro" id="IPR051569">
    <property type="entry name" value="SHANK"/>
</dbReference>
<reference evidence="1 2" key="1">
    <citation type="submission" date="2014-04" db="EMBL/GenBank/DDBJ databases">
        <title>Genome evolution of avian class.</title>
        <authorList>
            <person name="Zhang G."/>
            <person name="Li C."/>
        </authorList>
    </citation>
    <scope>NUCLEOTIDE SEQUENCE [LARGE SCALE GENOMIC DNA]</scope>
    <source>
        <strain evidence="1">BGI_AS27</strain>
    </source>
</reference>
<feature type="non-terminal residue" evidence="1">
    <location>
        <position position="130"/>
    </location>
</feature>
<gene>
    <name evidence="1" type="ORF">AS27_08505</name>
</gene>
<proteinExistence type="predicted"/>
<keyword evidence="2" id="KW-1185">Reference proteome</keyword>
<dbReference type="GO" id="GO:0014069">
    <property type="term" value="C:postsynaptic density"/>
    <property type="evidence" value="ECO:0007669"/>
    <property type="project" value="TreeGrafter"/>
</dbReference>
<name>A0A087QTJ3_APTFO</name>
<dbReference type="GO" id="GO:0043197">
    <property type="term" value="C:dendritic spine"/>
    <property type="evidence" value="ECO:0007669"/>
    <property type="project" value="TreeGrafter"/>
</dbReference>
<organism evidence="1 2">
    <name type="scientific">Aptenodytes forsteri</name>
    <name type="common">Emperor penguin</name>
    <dbReference type="NCBI Taxonomy" id="9233"/>
    <lineage>
        <taxon>Eukaryota</taxon>
        <taxon>Metazoa</taxon>
        <taxon>Chordata</taxon>
        <taxon>Craniata</taxon>
        <taxon>Vertebrata</taxon>
        <taxon>Euteleostomi</taxon>
        <taxon>Archelosauria</taxon>
        <taxon>Archosauria</taxon>
        <taxon>Dinosauria</taxon>
        <taxon>Saurischia</taxon>
        <taxon>Theropoda</taxon>
        <taxon>Coelurosauria</taxon>
        <taxon>Aves</taxon>
        <taxon>Neognathae</taxon>
        <taxon>Neoaves</taxon>
        <taxon>Aequornithes</taxon>
        <taxon>Sphenisciformes</taxon>
        <taxon>Spheniscidae</taxon>
        <taxon>Aptenodytes</taxon>
    </lineage>
</organism>
<dbReference type="GO" id="GO:0045211">
    <property type="term" value="C:postsynaptic membrane"/>
    <property type="evidence" value="ECO:0007669"/>
    <property type="project" value="TreeGrafter"/>
</dbReference>
<dbReference type="EMBL" id="KL225900">
    <property type="protein sequence ID" value="KFM04547.1"/>
    <property type="molecule type" value="Genomic_DNA"/>
</dbReference>
<dbReference type="PANTHER" id="PTHR24135">
    <property type="entry name" value="SH3 AND MULTIPLE ANKYRIN REPEAT DOMAINS PROTEIN"/>
    <property type="match status" value="1"/>
</dbReference>
<dbReference type="STRING" id="9233.A0A087QTJ3"/>
<protein>
    <submittedName>
        <fullName evidence="1">SH3 and multiple ankyrin repeat domains protein 3</fullName>
    </submittedName>
</protein>
<evidence type="ECO:0000313" key="2">
    <source>
        <dbReference type="Proteomes" id="UP000053286"/>
    </source>
</evidence>
<sequence length="130" mass="15324">PQKCLRLNPDVPVWVSKQRILCTLNHSLKDVLNYGLFQPAFNGRAGKFLDEERLLREYPLNPDTPVPYLEFRYKRRVYTQTLLDDKQFAKLHTKANLKKFMEYVQMLNAEKVCRLLEKGLDPNFHDPDTG</sequence>
<dbReference type="Proteomes" id="UP000053286">
    <property type="component" value="Unassembled WGS sequence"/>
</dbReference>
<accession>A0A087QTJ3</accession>
<dbReference type="FunFam" id="3.10.20.90:FF:000029">
    <property type="entry name" value="SH3 and multiple ankyrin repeat domains protein 1"/>
    <property type="match status" value="1"/>
</dbReference>
<dbReference type="GO" id="GO:0035255">
    <property type="term" value="F:ionotropic glutamate receptor binding"/>
    <property type="evidence" value="ECO:0007669"/>
    <property type="project" value="TreeGrafter"/>
</dbReference>
<dbReference type="AlphaFoldDB" id="A0A087QTJ3"/>
<dbReference type="GO" id="GO:0030160">
    <property type="term" value="F:synaptic receptor adaptor activity"/>
    <property type="evidence" value="ECO:0007669"/>
    <property type="project" value="TreeGrafter"/>
</dbReference>
<feature type="non-terminal residue" evidence="1">
    <location>
        <position position="1"/>
    </location>
</feature>
<evidence type="ECO:0000313" key="1">
    <source>
        <dbReference type="EMBL" id="KFM04547.1"/>
    </source>
</evidence>
<dbReference type="PANTHER" id="PTHR24135:SF4">
    <property type="entry name" value="SH3 AND MULTIPLE ANKYRIN REPEAT DOMAINS PROTEIN 3"/>
    <property type="match status" value="1"/>
</dbReference>
<dbReference type="Gene3D" id="3.10.20.90">
    <property type="entry name" value="Phosphatidylinositol 3-kinase Catalytic Subunit, Chain A, domain 1"/>
    <property type="match status" value="1"/>
</dbReference>